<keyword evidence="1" id="KW-0808">Transferase</keyword>
<comment type="caution">
    <text evidence="1">The sequence shown here is derived from an EMBL/GenBank/DDBJ whole genome shotgun (WGS) entry which is preliminary data.</text>
</comment>
<organism evidence="1 2">
    <name type="scientific">Dioscorea alata</name>
    <name type="common">Purple yam</name>
    <dbReference type="NCBI Taxonomy" id="55571"/>
    <lineage>
        <taxon>Eukaryota</taxon>
        <taxon>Viridiplantae</taxon>
        <taxon>Streptophyta</taxon>
        <taxon>Embryophyta</taxon>
        <taxon>Tracheophyta</taxon>
        <taxon>Spermatophyta</taxon>
        <taxon>Magnoliopsida</taxon>
        <taxon>Liliopsida</taxon>
        <taxon>Dioscoreales</taxon>
        <taxon>Dioscoreaceae</taxon>
        <taxon>Dioscorea</taxon>
    </lineage>
</organism>
<sequence>MDRKGKEPVAVQKPQEEAPKQVPEFTLEQMNLLLGNQPQFLGEGLSEVYKGELVVAVKQFYKTERMLEELNNYSKLSHPNIVKLVGYYKAENDIVQPEDAEDYPIRSSLLVEFMPEGDLFDYLFEGNKPLLSWDKRISILLDIAKALTYLHEQGLVYRDLKAKNVLLDSELRAKLCDFGSLVPDRASAPYEGISGYFEVCTLRDGTPQIFHDVHAFGVLMLEVMLQRRAFKTKLGIKKSLVSKYYTMRLKRRAANMPSKKMNGEFEVQSLEALLKIAERCLLEEPTNYMRMETVMKELEKWSKS</sequence>
<proteinExistence type="predicted"/>
<keyword evidence="1" id="KW-0723">Serine/threonine-protein kinase</keyword>
<reference evidence="2" key="1">
    <citation type="journal article" date="2022" name="Nat. Commun.">
        <title>Chromosome evolution and the genetic basis of agronomically important traits in greater yam.</title>
        <authorList>
            <person name="Bredeson J.V."/>
            <person name="Lyons J.B."/>
            <person name="Oniyinde I.O."/>
            <person name="Okereke N.R."/>
            <person name="Kolade O."/>
            <person name="Nnabue I."/>
            <person name="Nwadili C.O."/>
            <person name="Hribova E."/>
            <person name="Parker M."/>
            <person name="Nwogha J."/>
            <person name="Shu S."/>
            <person name="Carlson J."/>
            <person name="Kariba R."/>
            <person name="Muthemba S."/>
            <person name="Knop K."/>
            <person name="Barton G.J."/>
            <person name="Sherwood A.V."/>
            <person name="Lopez-Montes A."/>
            <person name="Asiedu R."/>
            <person name="Jamnadass R."/>
            <person name="Muchugi A."/>
            <person name="Goodstein D."/>
            <person name="Egesi C.N."/>
            <person name="Featherston J."/>
            <person name="Asfaw A."/>
            <person name="Simpson G.G."/>
            <person name="Dolezel J."/>
            <person name="Hendre P.S."/>
            <person name="Van Deynze A."/>
            <person name="Kumar P.L."/>
            <person name="Obidiegwu J.E."/>
            <person name="Bhattacharjee R."/>
            <person name="Rokhsar D.S."/>
        </authorList>
    </citation>
    <scope>NUCLEOTIDE SEQUENCE [LARGE SCALE GENOMIC DNA]</scope>
    <source>
        <strain evidence="2">cv. TDa95/00328</strain>
    </source>
</reference>
<protein>
    <submittedName>
        <fullName evidence="1">Non-specific serine/threonine protein kinase protein</fullName>
        <ecNumber evidence="1">2.7.11.1</ecNumber>
    </submittedName>
</protein>
<dbReference type="EC" id="2.7.11.1" evidence="1"/>
<gene>
    <name evidence="1" type="ORF">IHE45_18G088400</name>
</gene>
<evidence type="ECO:0000313" key="1">
    <source>
        <dbReference type="EMBL" id="KAH7656646.1"/>
    </source>
</evidence>
<name>A0ACB7U8P3_DIOAL</name>
<dbReference type="EMBL" id="CM037028">
    <property type="protein sequence ID" value="KAH7656646.1"/>
    <property type="molecule type" value="Genomic_DNA"/>
</dbReference>
<keyword evidence="1" id="KW-0418">Kinase</keyword>
<accession>A0ACB7U8P3</accession>
<evidence type="ECO:0000313" key="2">
    <source>
        <dbReference type="Proteomes" id="UP000827976"/>
    </source>
</evidence>
<dbReference type="Proteomes" id="UP000827976">
    <property type="component" value="Chromosome 18"/>
</dbReference>
<keyword evidence="2" id="KW-1185">Reference proteome</keyword>